<keyword evidence="1" id="KW-0812">Transmembrane</keyword>
<gene>
    <name evidence="2" type="ORF">P278_12990</name>
</gene>
<feature type="transmembrane region" description="Helical" evidence="1">
    <location>
        <begin position="217"/>
        <end position="242"/>
    </location>
</feature>
<evidence type="ECO:0008006" key="4">
    <source>
        <dbReference type="Google" id="ProtNLM"/>
    </source>
</evidence>
<dbReference type="EMBL" id="AYXY01000019">
    <property type="protein sequence ID" value="ETN95577.1"/>
    <property type="molecule type" value="Genomic_DNA"/>
</dbReference>
<dbReference type="InterPro" id="IPR022134">
    <property type="entry name" value="DUF3667"/>
</dbReference>
<dbReference type="Proteomes" id="UP000018850">
    <property type="component" value="Unassembled WGS sequence"/>
</dbReference>
<reference evidence="3" key="1">
    <citation type="submission" date="2013-11" db="EMBL/GenBank/DDBJ databases">
        <title>Draft genome sequence from a member of Zhouia, isolated tidal flat.</title>
        <authorList>
            <person name="Jin H."/>
            <person name="Jeon C.O."/>
        </authorList>
    </citation>
    <scope>NUCLEOTIDE SEQUENCE [LARGE SCALE GENOMIC DNA]</scope>
    <source>
        <strain evidence="3">AD3</strain>
    </source>
</reference>
<dbReference type="STRING" id="376730.SAMN04487906_2674"/>
<protein>
    <recommendedName>
        <fullName evidence="4">DUF3667 domain-containing protein</fullName>
    </recommendedName>
</protein>
<evidence type="ECO:0000313" key="2">
    <source>
        <dbReference type="EMBL" id="ETN95577.1"/>
    </source>
</evidence>
<dbReference type="RefSeq" id="WP_038263946.1">
    <property type="nucleotide sequence ID" value="NZ_AYXY01000019.1"/>
</dbReference>
<dbReference type="AlphaFoldDB" id="W2UQI1"/>
<evidence type="ECO:0000313" key="3">
    <source>
        <dbReference type="Proteomes" id="UP000018850"/>
    </source>
</evidence>
<keyword evidence="1" id="KW-1133">Transmembrane helix</keyword>
<sequence>MSITCKNCGSEVIGKYCSDCGQAASTHRLNVKYIVNDIQLGVLAFDKGLFYTLKELFTRPGHTIRAFIKGKRVRHFKPLSLVILLATFYALLVHFLGIEFIHGNSVSESENLIDYPSLNEWLTQHYALVSLCLIPVFSMGSYIAFWKQGYNFIEHMVLNAYAASQRLVVHVMILPLLYASYNSEIESLISRALLFLNLILVYWCYSQFFEKVSKVKSFLLTVLTGVFAYTVFMVVFILWYFLK</sequence>
<dbReference type="PATRIC" id="fig|1286632.3.peg.1291"/>
<evidence type="ECO:0000256" key="1">
    <source>
        <dbReference type="SAM" id="Phobius"/>
    </source>
</evidence>
<comment type="caution">
    <text evidence="2">The sequence shown here is derived from an EMBL/GenBank/DDBJ whole genome shotgun (WGS) entry which is preliminary data.</text>
</comment>
<name>W2UQI1_9FLAO</name>
<proteinExistence type="predicted"/>
<organism evidence="2 3">
    <name type="scientific">Zhouia amylolytica AD3</name>
    <dbReference type="NCBI Taxonomy" id="1286632"/>
    <lineage>
        <taxon>Bacteria</taxon>
        <taxon>Pseudomonadati</taxon>
        <taxon>Bacteroidota</taxon>
        <taxon>Flavobacteriia</taxon>
        <taxon>Flavobacteriales</taxon>
        <taxon>Flavobacteriaceae</taxon>
        <taxon>Zhouia</taxon>
    </lineage>
</organism>
<keyword evidence="3" id="KW-1185">Reference proteome</keyword>
<dbReference type="eggNOG" id="COG1566">
    <property type="taxonomic scope" value="Bacteria"/>
</dbReference>
<keyword evidence="1" id="KW-0472">Membrane</keyword>
<feature type="transmembrane region" description="Helical" evidence="1">
    <location>
        <begin position="121"/>
        <end position="145"/>
    </location>
</feature>
<feature type="transmembrane region" description="Helical" evidence="1">
    <location>
        <begin position="157"/>
        <end position="181"/>
    </location>
</feature>
<reference evidence="2 3" key="2">
    <citation type="journal article" date="2016" name="Genome Announc.">
        <title>Draft Genome Sequence of Zhouia amylolytica AD3, Isolated from Tidal Flat Sediment.</title>
        <authorList>
            <person name="Jia B."/>
            <person name="Jin H.M."/>
            <person name="Lee H.J."/>
            <person name="Jeon C.O."/>
        </authorList>
    </citation>
    <scope>NUCLEOTIDE SEQUENCE [LARGE SCALE GENOMIC DNA]</scope>
    <source>
        <strain evidence="2 3">AD3</strain>
    </source>
</reference>
<feature type="transmembrane region" description="Helical" evidence="1">
    <location>
        <begin position="187"/>
        <end position="205"/>
    </location>
</feature>
<dbReference type="Pfam" id="PF12412">
    <property type="entry name" value="DUF3667"/>
    <property type="match status" value="1"/>
</dbReference>
<accession>W2UQI1</accession>
<feature type="transmembrane region" description="Helical" evidence="1">
    <location>
        <begin position="79"/>
        <end position="101"/>
    </location>
</feature>